<dbReference type="CDD" id="cd06170">
    <property type="entry name" value="LuxR_C_like"/>
    <property type="match status" value="1"/>
</dbReference>
<feature type="domain" description="HTH luxR-type" evidence="4">
    <location>
        <begin position="130"/>
        <end position="195"/>
    </location>
</feature>
<dbReference type="EMBL" id="JBHLZP010000533">
    <property type="protein sequence ID" value="MFB9838545.1"/>
    <property type="molecule type" value="Genomic_DNA"/>
</dbReference>
<dbReference type="RefSeq" id="WP_378211582.1">
    <property type="nucleotide sequence ID" value="NZ_JBHLZP010000533.1"/>
</dbReference>
<dbReference type="PRINTS" id="PR00038">
    <property type="entry name" value="HTHLUXR"/>
</dbReference>
<keyword evidence="6" id="KW-1185">Reference proteome</keyword>
<evidence type="ECO:0000256" key="2">
    <source>
        <dbReference type="ARBA" id="ARBA00023125"/>
    </source>
</evidence>
<keyword evidence="2" id="KW-0238">DNA-binding</keyword>
<keyword evidence="1" id="KW-0805">Transcription regulation</keyword>
<sequence>MARDPIILVGLTTILGEHPQITPVHDPDQAVQVVVFAAETLLPSVVRQLHEVAEQDVPIVLLADNLGEASLLTLIECGVVAFVDRRSMNNDELNEAVVAAAAGEGVMSRAALGRLMTLVRQMQTDVLAPMGINGAGLSPREVDVLRLVADGADTSEIARELAYSESTVKHVLYELTSRLKLRNRCHAVAFALRAGVI</sequence>
<evidence type="ECO:0000256" key="1">
    <source>
        <dbReference type="ARBA" id="ARBA00023015"/>
    </source>
</evidence>
<accession>A0ABV5YTZ1</accession>
<dbReference type="InterPro" id="IPR016032">
    <property type="entry name" value="Sig_transdc_resp-reg_C-effctor"/>
</dbReference>
<dbReference type="InterPro" id="IPR000792">
    <property type="entry name" value="Tscrpt_reg_LuxR_C"/>
</dbReference>
<gene>
    <name evidence="5" type="ORF">ACFFNX_41000</name>
</gene>
<dbReference type="InterPro" id="IPR039420">
    <property type="entry name" value="WalR-like"/>
</dbReference>
<dbReference type="Proteomes" id="UP001589627">
    <property type="component" value="Unassembled WGS sequence"/>
</dbReference>
<evidence type="ECO:0000256" key="3">
    <source>
        <dbReference type="ARBA" id="ARBA00023163"/>
    </source>
</evidence>
<dbReference type="Pfam" id="PF00196">
    <property type="entry name" value="GerE"/>
    <property type="match status" value="1"/>
</dbReference>
<name>A0ABV5YTZ1_9ACTN</name>
<organism evidence="5 6">
    <name type="scientific">Actinoallomurus acaciae</name>
    <dbReference type="NCBI Taxonomy" id="502577"/>
    <lineage>
        <taxon>Bacteria</taxon>
        <taxon>Bacillati</taxon>
        <taxon>Actinomycetota</taxon>
        <taxon>Actinomycetes</taxon>
        <taxon>Streptosporangiales</taxon>
        <taxon>Thermomonosporaceae</taxon>
        <taxon>Actinoallomurus</taxon>
    </lineage>
</organism>
<comment type="caution">
    <text evidence="5">The sequence shown here is derived from an EMBL/GenBank/DDBJ whole genome shotgun (WGS) entry which is preliminary data.</text>
</comment>
<dbReference type="SUPFAM" id="SSF46894">
    <property type="entry name" value="C-terminal effector domain of the bipartite response regulators"/>
    <property type="match status" value="1"/>
</dbReference>
<proteinExistence type="predicted"/>
<evidence type="ECO:0000259" key="4">
    <source>
        <dbReference type="PROSITE" id="PS50043"/>
    </source>
</evidence>
<dbReference type="PANTHER" id="PTHR43214">
    <property type="entry name" value="TWO-COMPONENT RESPONSE REGULATOR"/>
    <property type="match status" value="1"/>
</dbReference>
<keyword evidence="3" id="KW-0804">Transcription</keyword>
<dbReference type="Gene3D" id="3.40.50.2300">
    <property type="match status" value="1"/>
</dbReference>
<evidence type="ECO:0000313" key="5">
    <source>
        <dbReference type="EMBL" id="MFB9838545.1"/>
    </source>
</evidence>
<reference evidence="5 6" key="1">
    <citation type="submission" date="2024-09" db="EMBL/GenBank/DDBJ databases">
        <authorList>
            <person name="Sun Q."/>
            <person name="Mori K."/>
        </authorList>
    </citation>
    <scope>NUCLEOTIDE SEQUENCE [LARGE SCALE GENOMIC DNA]</scope>
    <source>
        <strain evidence="5 6">TBRC 0563</strain>
    </source>
</reference>
<evidence type="ECO:0000313" key="6">
    <source>
        <dbReference type="Proteomes" id="UP001589627"/>
    </source>
</evidence>
<dbReference type="PANTHER" id="PTHR43214:SF24">
    <property type="entry name" value="TRANSCRIPTIONAL REGULATORY PROTEIN NARL-RELATED"/>
    <property type="match status" value="1"/>
</dbReference>
<protein>
    <submittedName>
        <fullName evidence="5">Helix-turn-helix transcriptional regulator</fullName>
    </submittedName>
</protein>
<dbReference type="PROSITE" id="PS50043">
    <property type="entry name" value="HTH_LUXR_2"/>
    <property type="match status" value="1"/>
</dbReference>
<dbReference type="SMART" id="SM00421">
    <property type="entry name" value="HTH_LUXR"/>
    <property type="match status" value="1"/>
</dbReference>